<organism evidence="8 9">
    <name type="scientific">Gracilibacillus halotolerans</name>
    <dbReference type="NCBI Taxonomy" id="74386"/>
    <lineage>
        <taxon>Bacteria</taxon>
        <taxon>Bacillati</taxon>
        <taxon>Bacillota</taxon>
        <taxon>Bacilli</taxon>
        <taxon>Bacillales</taxon>
        <taxon>Bacillaceae</taxon>
        <taxon>Gracilibacillus</taxon>
    </lineage>
</organism>
<keyword evidence="6" id="KW-0418">Kinase</keyword>
<keyword evidence="3" id="KW-0762">Sugar transport</keyword>
<dbReference type="InterPro" id="IPR050890">
    <property type="entry name" value="PTS_EIIA_component"/>
</dbReference>
<reference evidence="8 9" key="1">
    <citation type="submission" date="2020-08" db="EMBL/GenBank/DDBJ databases">
        <title>Genomic Encyclopedia of Type Strains, Phase IV (KMG-IV): sequencing the most valuable type-strain genomes for metagenomic binning, comparative biology and taxonomic classification.</title>
        <authorList>
            <person name="Goeker M."/>
        </authorList>
    </citation>
    <scope>NUCLEOTIDE SEQUENCE [LARGE SCALE GENOMIC DNA]</scope>
    <source>
        <strain evidence="8 9">DSM 11805</strain>
    </source>
</reference>
<gene>
    <name evidence="8" type="ORF">GGQ92_000961</name>
</gene>
<dbReference type="InterPro" id="IPR011055">
    <property type="entry name" value="Dup_hybrid_motif"/>
</dbReference>
<proteinExistence type="predicted"/>
<dbReference type="FunFam" id="2.70.70.10:FF:000001">
    <property type="entry name" value="PTS system glucose-specific IIA component"/>
    <property type="match status" value="1"/>
</dbReference>
<dbReference type="SUPFAM" id="SSF51261">
    <property type="entry name" value="Duplicated hybrid motif"/>
    <property type="match status" value="1"/>
</dbReference>
<dbReference type="PROSITE" id="PS51093">
    <property type="entry name" value="PTS_EIIA_TYPE_1"/>
    <property type="match status" value="1"/>
</dbReference>
<dbReference type="PROSITE" id="PS00371">
    <property type="entry name" value="PTS_EIIA_TYPE_1_HIS"/>
    <property type="match status" value="1"/>
</dbReference>
<evidence type="ECO:0000256" key="5">
    <source>
        <dbReference type="ARBA" id="ARBA00022683"/>
    </source>
</evidence>
<evidence type="ECO:0000256" key="6">
    <source>
        <dbReference type="ARBA" id="ARBA00022777"/>
    </source>
</evidence>
<name>A0A841RDX0_9BACI</name>
<dbReference type="NCBIfam" id="TIGR00830">
    <property type="entry name" value="PTBA"/>
    <property type="match status" value="1"/>
</dbReference>
<dbReference type="Gene3D" id="2.70.70.10">
    <property type="entry name" value="Glucose Permease (Domain IIA)"/>
    <property type="match status" value="1"/>
</dbReference>
<dbReference type="GO" id="GO:0016301">
    <property type="term" value="F:kinase activity"/>
    <property type="evidence" value="ECO:0007669"/>
    <property type="project" value="UniProtKB-KW"/>
</dbReference>
<dbReference type="GO" id="GO:0009401">
    <property type="term" value="P:phosphoenolpyruvate-dependent sugar phosphotransferase system"/>
    <property type="evidence" value="ECO:0007669"/>
    <property type="project" value="UniProtKB-KW"/>
</dbReference>
<keyword evidence="9" id="KW-1185">Reference proteome</keyword>
<dbReference type="PANTHER" id="PTHR45008:SF1">
    <property type="entry name" value="PTS SYSTEM GLUCOSE-SPECIFIC EIIA COMPONENT"/>
    <property type="match status" value="1"/>
</dbReference>
<evidence type="ECO:0000259" key="7">
    <source>
        <dbReference type="PROSITE" id="PS51093"/>
    </source>
</evidence>
<evidence type="ECO:0000256" key="3">
    <source>
        <dbReference type="ARBA" id="ARBA00022597"/>
    </source>
</evidence>
<feature type="domain" description="PTS EIIA type-1" evidence="7">
    <location>
        <begin position="31"/>
        <end position="135"/>
    </location>
</feature>
<evidence type="ECO:0000256" key="4">
    <source>
        <dbReference type="ARBA" id="ARBA00022679"/>
    </source>
</evidence>
<keyword evidence="4 8" id="KW-0808">Transferase</keyword>
<evidence type="ECO:0000313" key="8">
    <source>
        <dbReference type="EMBL" id="MBB6512180.1"/>
    </source>
</evidence>
<keyword evidence="5" id="KW-0598">Phosphotransferase system</keyword>
<protein>
    <submittedName>
        <fullName evidence="8">Glucose-specific phosphotransferase system IIA component</fullName>
    </submittedName>
</protein>
<evidence type="ECO:0000256" key="2">
    <source>
        <dbReference type="ARBA" id="ARBA00022448"/>
    </source>
</evidence>
<dbReference type="GO" id="GO:0005737">
    <property type="term" value="C:cytoplasm"/>
    <property type="evidence" value="ECO:0007669"/>
    <property type="project" value="UniProtKB-SubCell"/>
</dbReference>
<dbReference type="EMBL" id="JACHON010000002">
    <property type="protein sequence ID" value="MBB6512180.1"/>
    <property type="molecule type" value="Genomic_DNA"/>
</dbReference>
<accession>A0A841RDX0</accession>
<comment type="caution">
    <text evidence="8">The sequence shown here is derived from an EMBL/GenBank/DDBJ whole genome shotgun (WGS) entry which is preliminary data.</text>
</comment>
<dbReference type="AlphaFoldDB" id="A0A841RDX0"/>
<comment type="subcellular location">
    <subcellularLocation>
        <location evidence="1">Cytoplasm</location>
    </subcellularLocation>
</comment>
<evidence type="ECO:0000256" key="1">
    <source>
        <dbReference type="ARBA" id="ARBA00004496"/>
    </source>
</evidence>
<sequence>MLRKLFKKQEMDMNVLSPLSGKAIPLEEVPDEVFSQKMMGDGIAIEPISKDVLAPFSGVVVNVFKTKHAINLRADNGAEMLIHMGLETVELDGKGFEVHVNDGQEIKQGDLLATYDIEAVAKENYKTVTPVILLNGEKFSLTQVKTDVEVSGGKDLIFQLEIL</sequence>
<dbReference type="PANTHER" id="PTHR45008">
    <property type="entry name" value="PTS SYSTEM GLUCOSE-SPECIFIC EIIA COMPONENT"/>
    <property type="match status" value="1"/>
</dbReference>
<dbReference type="Pfam" id="PF00358">
    <property type="entry name" value="PTS_EIIA_1"/>
    <property type="match status" value="1"/>
</dbReference>
<evidence type="ECO:0000313" key="9">
    <source>
        <dbReference type="Proteomes" id="UP000572212"/>
    </source>
</evidence>
<keyword evidence="2" id="KW-0813">Transport</keyword>
<dbReference type="InterPro" id="IPR001127">
    <property type="entry name" value="PTS_EIIA_1_perm"/>
</dbReference>
<dbReference type="RefSeq" id="WP_184245146.1">
    <property type="nucleotide sequence ID" value="NZ_BAAACU010000002.1"/>
</dbReference>
<dbReference type="Proteomes" id="UP000572212">
    <property type="component" value="Unassembled WGS sequence"/>
</dbReference>